<dbReference type="GO" id="GO:0016020">
    <property type="term" value="C:membrane"/>
    <property type="evidence" value="ECO:0007669"/>
    <property type="project" value="UniProtKB-SubCell"/>
</dbReference>
<gene>
    <name evidence="3" type="ORF">ILEXP_LOCUS6724</name>
</gene>
<dbReference type="PANTHER" id="PTHR31234">
    <property type="entry name" value="LATE EMBRYOGENESIS ABUNDANT (LEA) HYDROXYPROLINE-RICH GLYCOPROTEIN FAMILY"/>
    <property type="match status" value="1"/>
</dbReference>
<evidence type="ECO:0000256" key="1">
    <source>
        <dbReference type="ARBA" id="ARBA00004370"/>
    </source>
</evidence>
<organism evidence="3 4">
    <name type="scientific">Ilex paraguariensis</name>
    <name type="common">yerba mate</name>
    <dbReference type="NCBI Taxonomy" id="185542"/>
    <lineage>
        <taxon>Eukaryota</taxon>
        <taxon>Viridiplantae</taxon>
        <taxon>Streptophyta</taxon>
        <taxon>Embryophyta</taxon>
        <taxon>Tracheophyta</taxon>
        <taxon>Spermatophyta</taxon>
        <taxon>Magnoliopsida</taxon>
        <taxon>eudicotyledons</taxon>
        <taxon>Gunneridae</taxon>
        <taxon>Pentapetalae</taxon>
        <taxon>asterids</taxon>
        <taxon>campanulids</taxon>
        <taxon>Aquifoliales</taxon>
        <taxon>Aquifoliaceae</taxon>
        <taxon>Ilex</taxon>
    </lineage>
</organism>
<accession>A0ABC8R705</accession>
<comment type="caution">
    <text evidence="3">The sequence shown here is derived from an EMBL/GenBank/DDBJ whole genome shotgun (WGS) entry which is preliminary data.</text>
</comment>
<name>A0ABC8R705_9AQUA</name>
<evidence type="ECO:0000313" key="3">
    <source>
        <dbReference type="EMBL" id="CAK9139335.1"/>
    </source>
</evidence>
<comment type="subcellular location">
    <subcellularLocation>
        <location evidence="1">Membrane</location>
    </subcellularLocation>
</comment>
<dbReference type="InterPro" id="IPR044839">
    <property type="entry name" value="NDR1-like"/>
</dbReference>
<dbReference type="PANTHER" id="PTHR31234:SF35">
    <property type="entry name" value="LATE EMBRYOGENESIS ABUNDANT (LEA) HYDROXYPROLINE-RICH GLYCOPROTEIN FAMILY"/>
    <property type="match status" value="1"/>
</dbReference>
<keyword evidence="4" id="KW-1185">Reference proteome</keyword>
<sequence>MALDAKTVVTVVAKNSNSELKVMYDQMQVYLDGEDGLDLGSASLRGFTQENKNETLLKFTTQVKNMLIDDEVGKKLKYGYKSKTLLVSTEVRTGIAMGGNGWTTGAVNVKLICGAMSLKQVENRAMPKCRINVFKWFNIH</sequence>
<protein>
    <submittedName>
        <fullName evidence="3">Uncharacterized protein</fullName>
    </submittedName>
</protein>
<dbReference type="Proteomes" id="UP001642360">
    <property type="component" value="Unassembled WGS sequence"/>
</dbReference>
<keyword evidence="2" id="KW-0472">Membrane</keyword>
<dbReference type="AlphaFoldDB" id="A0ABC8R705"/>
<dbReference type="EMBL" id="CAUOFW020000954">
    <property type="protein sequence ID" value="CAK9139335.1"/>
    <property type="molecule type" value="Genomic_DNA"/>
</dbReference>
<evidence type="ECO:0000256" key="2">
    <source>
        <dbReference type="ARBA" id="ARBA00023136"/>
    </source>
</evidence>
<proteinExistence type="predicted"/>
<evidence type="ECO:0000313" key="4">
    <source>
        <dbReference type="Proteomes" id="UP001642360"/>
    </source>
</evidence>
<reference evidence="3 4" key="1">
    <citation type="submission" date="2024-02" db="EMBL/GenBank/DDBJ databases">
        <authorList>
            <person name="Vignale AGUSTIN F."/>
            <person name="Sosa J E."/>
            <person name="Modenutti C."/>
        </authorList>
    </citation>
    <scope>NUCLEOTIDE SEQUENCE [LARGE SCALE GENOMIC DNA]</scope>
</reference>